<dbReference type="Proteomes" id="UP001519343">
    <property type="component" value="Unassembled WGS sequence"/>
</dbReference>
<dbReference type="SUPFAM" id="SSF53756">
    <property type="entry name" value="UDP-Glycosyltransferase/glycogen phosphorylase"/>
    <property type="match status" value="1"/>
</dbReference>
<evidence type="ECO:0000259" key="1">
    <source>
        <dbReference type="Pfam" id="PF00534"/>
    </source>
</evidence>
<accession>A0ABS4GSX3</accession>
<dbReference type="InterPro" id="IPR050194">
    <property type="entry name" value="Glycosyltransferase_grp1"/>
</dbReference>
<proteinExistence type="predicted"/>
<comment type="caution">
    <text evidence="3">The sequence shown here is derived from an EMBL/GenBank/DDBJ whole genome shotgun (WGS) entry which is preliminary data.</text>
</comment>
<dbReference type="Pfam" id="PF13439">
    <property type="entry name" value="Glyco_transf_4"/>
    <property type="match status" value="1"/>
</dbReference>
<dbReference type="CDD" id="cd03801">
    <property type="entry name" value="GT4_PimA-like"/>
    <property type="match status" value="1"/>
</dbReference>
<evidence type="ECO:0000313" key="4">
    <source>
        <dbReference type="Proteomes" id="UP001519343"/>
    </source>
</evidence>
<dbReference type="InterPro" id="IPR001296">
    <property type="entry name" value="Glyco_trans_1"/>
</dbReference>
<keyword evidence="3" id="KW-0167">Capsid protein</keyword>
<feature type="domain" description="Glycosyltransferase subfamily 4-like N-terminal" evidence="2">
    <location>
        <begin position="25"/>
        <end position="167"/>
    </location>
</feature>
<dbReference type="PANTHER" id="PTHR45947:SF3">
    <property type="entry name" value="SULFOQUINOVOSYL TRANSFERASE SQD2"/>
    <property type="match status" value="1"/>
</dbReference>
<dbReference type="Pfam" id="PF00534">
    <property type="entry name" value="Glycos_transf_1"/>
    <property type="match status" value="1"/>
</dbReference>
<dbReference type="Gene3D" id="3.40.50.2000">
    <property type="entry name" value="Glycogen Phosphorylase B"/>
    <property type="match status" value="2"/>
</dbReference>
<name>A0ABS4GSX3_9BACL</name>
<sequence>MKIAIISPGSFSVPPVIGSSVEHDIQMVAEQMVEEHHEVTVYTRKCREYKRSSRHGKLYYKRIGFKRYEYYLRRVIRHLKRHRPDVILVENRPRYIVKLRENFPDLPIVLNMHSTVFASPPYISYPEMLKVAKTCDTLLTNSKYLENYYVTKYPPFKNKAFGVHLGINAAPFEEASEREEKIAEIRQKFNLKEGEPTILFVGRLMRAKGIHLLLNVMPRLVKKYPKLKLVIAGSPRYGRNISTPYVRMLKQKTSKLHKHIVFTNFVPPDKIPYIYQLADVVVIPSLWQEPFGRVNLEAMASTKAVVASNRGGIPEVIRDQENGFIVSIRRYRDELYEGISKLLESEELREEYGKRGLELAKNFTWSKTAKEYLQIFEDLTSESIQDKRKIEEEATLNRSDGD</sequence>
<reference evidence="3 4" key="1">
    <citation type="submission" date="2021-03" db="EMBL/GenBank/DDBJ databases">
        <title>Genomic Encyclopedia of Type Strains, Phase IV (KMG-IV): sequencing the most valuable type-strain genomes for metagenomic binning, comparative biology and taxonomic classification.</title>
        <authorList>
            <person name="Goeker M."/>
        </authorList>
    </citation>
    <scope>NUCLEOTIDE SEQUENCE [LARGE SCALE GENOMIC DNA]</scope>
    <source>
        <strain evidence="3 4">DSM 24738</strain>
    </source>
</reference>
<dbReference type="InterPro" id="IPR028098">
    <property type="entry name" value="Glyco_trans_4-like_N"/>
</dbReference>
<organism evidence="3 4">
    <name type="scientific">Ammoniphilus resinae</name>
    <dbReference type="NCBI Taxonomy" id="861532"/>
    <lineage>
        <taxon>Bacteria</taxon>
        <taxon>Bacillati</taxon>
        <taxon>Bacillota</taxon>
        <taxon>Bacilli</taxon>
        <taxon>Bacillales</taxon>
        <taxon>Paenibacillaceae</taxon>
        <taxon>Aneurinibacillus group</taxon>
        <taxon>Ammoniphilus</taxon>
    </lineage>
</organism>
<evidence type="ECO:0000313" key="3">
    <source>
        <dbReference type="EMBL" id="MBP1933393.1"/>
    </source>
</evidence>
<dbReference type="PANTHER" id="PTHR45947">
    <property type="entry name" value="SULFOQUINOVOSYL TRANSFERASE SQD2"/>
    <property type="match status" value="1"/>
</dbReference>
<dbReference type="EMBL" id="JAGGKT010000011">
    <property type="protein sequence ID" value="MBP1933393.1"/>
    <property type="molecule type" value="Genomic_DNA"/>
</dbReference>
<gene>
    <name evidence="3" type="ORF">J2Z37_003406</name>
</gene>
<keyword evidence="4" id="KW-1185">Reference proteome</keyword>
<dbReference type="RefSeq" id="WP_209811413.1">
    <property type="nucleotide sequence ID" value="NZ_JAGGKT010000011.1"/>
</dbReference>
<evidence type="ECO:0000259" key="2">
    <source>
        <dbReference type="Pfam" id="PF13439"/>
    </source>
</evidence>
<protein>
    <submittedName>
        <fullName evidence="3">Spore coat protein SA</fullName>
    </submittedName>
</protein>
<feature type="domain" description="Glycosyl transferase family 1" evidence="1">
    <location>
        <begin position="183"/>
        <end position="356"/>
    </location>
</feature>
<keyword evidence="3" id="KW-0946">Virion</keyword>